<dbReference type="GO" id="GO:0043215">
    <property type="term" value="P:daunorubicin transport"/>
    <property type="evidence" value="ECO:0007669"/>
    <property type="project" value="InterPro"/>
</dbReference>
<name>D1Z1Y3_METPS</name>
<evidence type="ECO:0000256" key="3">
    <source>
        <dbReference type="ARBA" id="ARBA00022475"/>
    </source>
</evidence>
<keyword evidence="11" id="KW-1185">Reference proteome</keyword>
<dbReference type="GO" id="GO:0005524">
    <property type="term" value="F:ATP binding"/>
    <property type="evidence" value="ECO:0007669"/>
    <property type="project" value="UniProtKB-KW"/>
</dbReference>
<dbReference type="Pfam" id="PF00005">
    <property type="entry name" value="ABC_tran"/>
    <property type="match status" value="1"/>
</dbReference>
<sequence length="327" mass="36736">MAHIIETRDLTRKFGSLTAVDNISFDVESGEIFGLLGPNGAGKSTTISMLCTILRPTSGTATVNGFDVVKQPSQVRKSIGIVFQDPSIDDKLTGRENLAMHGDLYGVPRSEMGKRIDEVLKLVELEDRQHDFMSTYSSGMRRRLEIARSLIHYPKVLFLDEPTIGLDPQSRDHIWSYIRELIKKENITIILTTHYMEEADKLCGRIAIVDHGKIVALDTPKKLKEELGGETITLKTRNNVLFLEKVKEAGIARSAVIAGEEVKLTVENAHTLLPRVINIAAEHKVYIESISVQEPQLDDVFLHYTGRALRDSKGKEMSAMMRMRRRP</sequence>
<dbReference type="Gene3D" id="3.40.50.300">
    <property type="entry name" value="P-loop containing nucleotide triphosphate hydrolases"/>
    <property type="match status" value="1"/>
</dbReference>
<dbReference type="SUPFAM" id="SSF52540">
    <property type="entry name" value="P-loop containing nucleoside triphosphate hydrolases"/>
    <property type="match status" value="1"/>
</dbReference>
<dbReference type="InterPro" id="IPR005894">
    <property type="entry name" value="DrrA"/>
</dbReference>
<evidence type="ECO:0000259" key="9">
    <source>
        <dbReference type="PROSITE" id="PS50893"/>
    </source>
</evidence>
<comment type="similarity">
    <text evidence="8">Belongs to the ABC transporter superfamily. Drug exporter-1 (DrugE1) (TC 3.A.1.105) family.</text>
</comment>
<dbReference type="EMBL" id="AP011532">
    <property type="protein sequence ID" value="BAI62705.1"/>
    <property type="molecule type" value="Genomic_DNA"/>
</dbReference>
<evidence type="ECO:0000256" key="8">
    <source>
        <dbReference type="ARBA" id="ARBA00049985"/>
    </source>
</evidence>
<dbReference type="PROSITE" id="PS50893">
    <property type="entry name" value="ABC_TRANSPORTER_2"/>
    <property type="match status" value="1"/>
</dbReference>
<dbReference type="GO" id="GO:1900753">
    <property type="term" value="P:doxorubicin transport"/>
    <property type="evidence" value="ECO:0007669"/>
    <property type="project" value="InterPro"/>
</dbReference>
<keyword evidence="3" id="KW-1003">Cell membrane</keyword>
<evidence type="ECO:0000256" key="7">
    <source>
        <dbReference type="ARBA" id="ARBA00023136"/>
    </source>
</evidence>
<dbReference type="GO" id="GO:0016887">
    <property type="term" value="F:ATP hydrolysis activity"/>
    <property type="evidence" value="ECO:0007669"/>
    <property type="project" value="InterPro"/>
</dbReference>
<dbReference type="GeneID" id="8682359"/>
<dbReference type="InterPro" id="IPR027417">
    <property type="entry name" value="P-loop_NTPase"/>
</dbReference>
<gene>
    <name evidence="10" type="ordered locus">MCP_2633</name>
</gene>
<dbReference type="InterPro" id="IPR003439">
    <property type="entry name" value="ABC_transporter-like_ATP-bd"/>
</dbReference>
<dbReference type="OrthoDB" id="31298at2157"/>
<protein>
    <submittedName>
        <fullName evidence="10">ABC transporter ATP binding protein</fullName>
    </submittedName>
</protein>
<organism evidence="10 11">
    <name type="scientific">Methanocella paludicola (strain DSM 17711 / JCM 13418 / NBRC 101707 / SANAE)</name>
    <dbReference type="NCBI Taxonomy" id="304371"/>
    <lineage>
        <taxon>Archaea</taxon>
        <taxon>Methanobacteriati</taxon>
        <taxon>Methanobacteriota</taxon>
        <taxon>Stenosarchaea group</taxon>
        <taxon>Methanomicrobia</taxon>
        <taxon>Methanocellales</taxon>
        <taxon>Methanocellaceae</taxon>
        <taxon>Methanocella</taxon>
    </lineage>
</organism>
<dbReference type="InterPro" id="IPR025302">
    <property type="entry name" value="DrrA1/2-like_C"/>
</dbReference>
<keyword evidence="5" id="KW-0067">ATP-binding</keyword>
<dbReference type="GO" id="GO:0005886">
    <property type="term" value="C:plasma membrane"/>
    <property type="evidence" value="ECO:0007669"/>
    <property type="project" value="UniProtKB-SubCell"/>
</dbReference>
<dbReference type="NCBIfam" id="TIGR01188">
    <property type="entry name" value="drrA"/>
    <property type="match status" value="1"/>
</dbReference>
<keyword evidence="2" id="KW-0813">Transport</keyword>
<dbReference type="PATRIC" id="fig|304371.9.peg.2690"/>
<feature type="domain" description="ABC transporter" evidence="9">
    <location>
        <begin position="5"/>
        <end position="236"/>
    </location>
</feature>
<dbReference type="RefSeq" id="WP_012901379.1">
    <property type="nucleotide sequence ID" value="NC_013665.1"/>
</dbReference>
<dbReference type="PANTHER" id="PTHR43582:SF2">
    <property type="entry name" value="LINEARMYCIN RESISTANCE ATP-BINDING PROTEIN LNRL"/>
    <property type="match status" value="1"/>
</dbReference>
<dbReference type="STRING" id="304371.MCP_2633"/>
<keyword evidence="7" id="KW-0472">Membrane</keyword>
<evidence type="ECO:0000256" key="1">
    <source>
        <dbReference type="ARBA" id="ARBA00004413"/>
    </source>
</evidence>
<dbReference type="InterPro" id="IPR017871">
    <property type="entry name" value="ABC_transporter-like_CS"/>
</dbReference>
<dbReference type="PANTHER" id="PTHR43582">
    <property type="entry name" value="LINEARMYCIN RESISTANCE ATP-BINDING PROTEIN LNRL"/>
    <property type="match status" value="1"/>
</dbReference>
<reference evidence="10 11" key="2">
    <citation type="journal article" date="2008" name="Int. J. Syst. Evol. Microbiol.">
        <title>Methanocella paludicola gen. nov., sp. nov., a methane-producing archaeon, the first isolate of the lineage 'Rice Cluster I', and proposal of the new archaeal order Methanocellales ord. nov.</title>
        <authorList>
            <person name="Sakai S."/>
            <person name="Imachi H."/>
            <person name="Hanada S."/>
            <person name="Ohashi A."/>
            <person name="Harada H."/>
            <person name="Kamagata Y."/>
        </authorList>
    </citation>
    <scope>NUCLEOTIDE SEQUENCE [LARGE SCALE GENOMIC DNA]</scope>
    <source>
        <strain evidence="11">DSM 17711 / JCM 13418 / NBRC 101707 / SANAE</strain>
    </source>
</reference>
<dbReference type="FunFam" id="3.40.50.300:FF:000589">
    <property type="entry name" value="ABC transporter, ATP-binding subunit"/>
    <property type="match status" value="1"/>
</dbReference>
<reference evidence="10 11" key="1">
    <citation type="journal article" date="2007" name="Appl. Environ. Microbiol.">
        <title>Isolation of key methanogens for global methane emission from rice paddy fields: a novel isolate affiliated with the clone cluster rice cluster I.</title>
        <authorList>
            <person name="Sakai S."/>
            <person name="Imachi H."/>
            <person name="Sekiguchi Y."/>
            <person name="Ohashi A."/>
            <person name="Harada H."/>
            <person name="Kamagata Y."/>
        </authorList>
    </citation>
    <scope>NUCLEOTIDE SEQUENCE [LARGE SCALE GENOMIC DNA]</scope>
    <source>
        <strain evidence="11">DSM 17711 / JCM 13418 / NBRC 101707 / SANAE</strain>
    </source>
</reference>
<dbReference type="Proteomes" id="UP000001882">
    <property type="component" value="Chromosome"/>
</dbReference>
<evidence type="ECO:0000313" key="10">
    <source>
        <dbReference type="EMBL" id="BAI62705.1"/>
    </source>
</evidence>
<dbReference type="KEGG" id="mpd:MCP_2633"/>
<dbReference type="Pfam" id="PF13732">
    <property type="entry name" value="DrrA1-3_C"/>
    <property type="match status" value="1"/>
</dbReference>
<dbReference type="SMART" id="SM00382">
    <property type="entry name" value="AAA"/>
    <property type="match status" value="1"/>
</dbReference>
<dbReference type="eggNOG" id="arCOG00194">
    <property type="taxonomic scope" value="Archaea"/>
</dbReference>
<keyword evidence="6" id="KW-1278">Translocase</keyword>
<evidence type="ECO:0000256" key="4">
    <source>
        <dbReference type="ARBA" id="ARBA00022741"/>
    </source>
</evidence>
<comment type="subcellular location">
    <subcellularLocation>
        <location evidence="1">Cell membrane</location>
        <topology evidence="1">Peripheral membrane protein</topology>
        <orientation evidence="1">Cytoplasmic side</orientation>
    </subcellularLocation>
</comment>
<evidence type="ECO:0000313" key="11">
    <source>
        <dbReference type="Proteomes" id="UP000001882"/>
    </source>
</evidence>
<dbReference type="CDD" id="cd03265">
    <property type="entry name" value="ABC_DrrA"/>
    <property type="match status" value="1"/>
</dbReference>
<evidence type="ECO:0000256" key="6">
    <source>
        <dbReference type="ARBA" id="ARBA00022967"/>
    </source>
</evidence>
<dbReference type="InterPro" id="IPR003593">
    <property type="entry name" value="AAA+_ATPase"/>
</dbReference>
<accession>D1Z1Y3</accession>
<keyword evidence="4" id="KW-0547">Nucleotide-binding</keyword>
<evidence type="ECO:0000256" key="5">
    <source>
        <dbReference type="ARBA" id="ARBA00022840"/>
    </source>
</evidence>
<dbReference type="PROSITE" id="PS00211">
    <property type="entry name" value="ABC_TRANSPORTER_1"/>
    <property type="match status" value="1"/>
</dbReference>
<evidence type="ECO:0000256" key="2">
    <source>
        <dbReference type="ARBA" id="ARBA00022448"/>
    </source>
</evidence>
<dbReference type="InParanoid" id="D1Z1Y3"/>
<dbReference type="AlphaFoldDB" id="D1Z1Y3"/>
<reference evidence="11" key="3">
    <citation type="journal article" date="2011" name="PLoS ONE">
        <title>Genome sequence of a mesophilic hydrogenotrophic methanogen Methanocella paludicola, the first cultivated representative of the order Methanocellales.</title>
        <authorList>
            <person name="Sakai S."/>
            <person name="Takaki Y."/>
            <person name="Shimamura S."/>
            <person name="Sekine M."/>
            <person name="Tajima T."/>
            <person name="Kosugi H."/>
            <person name="Ichikawa N."/>
            <person name="Tasumi E."/>
            <person name="Hiraki A.T."/>
            <person name="Shimizu A."/>
            <person name="Kato Y."/>
            <person name="Nishiko R."/>
            <person name="Mori K."/>
            <person name="Fujita N."/>
            <person name="Imachi H."/>
            <person name="Takai K."/>
        </authorList>
    </citation>
    <scope>NUCLEOTIDE SEQUENCE [LARGE SCALE GENOMIC DNA]</scope>
    <source>
        <strain evidence="11">DSM 17711 / JCM 13418 / NBRC 101707 / SANAE</strain>
    </source>
</reference>
<proteinExistence type="inferred from homology"/>